<dbReference type="HAMAP" id="MF_01569">
    <property type="entry name" value="Pro_tRNA_synth_type1"/>
    <property type="match status" value="1"/>
</dbReference>
<comment type="domain">
    <text evidence="10">Consists of three domains: the N-terminal catalytic domain, the editing domain and the C-terminal anticodon-binding domain.</text>
</comment>
<dbReference type="FunFam" id="3.30.930.10:FF:000043">
    <property type="entry name" value="Proline--tRNA ligase"/>
    <property type="match status" value="1"/>
</dbReference>
<protein>
    <recommendedName>
        <fullName evidence="10">Proline--tRNA ligase</fullName>
        <ecNumber evidence="10">6.1.1.15</ecNumber>
    </recommendedName>
    <alternativeName>
        <fullName evidence="10">Prolyl-tRNA synthetase</fullName>
        <shortName evidence="10">ProRS</shortName>
    </alternativeName>
</protein>
<name>A0A177KL01_9BACI</name>
<dbReference type="InterPro" id="IPR006195">
    <property type="entry name" value="aa-tRNA-synth_II"/>
</dbReference>
<reference evidence="12 13" key="1">
    <citation type="submission" date="2016-01" db="EMBL/GenBank/DDBJ databases">
        <title>Investigation of taxonomic status of Bacillus aminovorans.</title>
        <authorList>
            <person name="Verma A."/>
            <person name="Pal Y."/>
            <person name="Krishnamurthi S."/>
        </authorList>
    </citation>
    <scope>NUCLEOTIDE SEQUENCE [LARGE SCALE GENOMIC DNA]</scope>
    <source>
        <strain evidence="12 13">DSM 4337</strain>
    </source>
</reference>
<dbReference type="Gene3D" id="3.40.50.800">
    <property type="entry name" value="Anticodon-binding domain"/>
    <property type="match status" value="1"/>
</dbReference>
<dbReference type="NCBIfam" id="NF006625">
    <property type="entry name" value="PRK09194.1"/>
    <property type="match status" value="1"/>
</dbReference>
<sequence length="568" mass="63210">MKQSKTLIPTMREVPADADVKSHQLLLRAGFIRQNASGVYTYLPLGKKMLRKVEDIVREEMDDAGAVELLMPALQQAELWQESGRWQTYGPELMRLKDRHSREFALGATHEEVITALVRDEVKSYKRLPLTLYQIQTKFRDEKRPRFGLLRGREFIMKDAYSFHSSQESLDEVYDRLFEAYSNIFQRCGLNFRAVIADSGAMGGKDTHEFMVLSEIGEDTIAYSDTSSYAANIEMAPVVTVYEKSNDEPKPLEKVETPDSKTIESVAAFLNVPAEQCVKTLVFKVDEELVIVLARGDHEINDIKLKNYLDAGTVEMATEQEAARIFGATFGSLGPVGVPADVKIIADQAVQSLTNIVCGANEDGWHYVNANIARDFNISEFVDLRFILEGDPSPDGKGTIQFAKGIEVGHIFKLGTRYSEAMNAVYLDENGRTQPMIMGCYGIGVSRIVAAIAEQFNDEKGFVWPATLTPFDVHLIPVNVKDEAQVNAANVLYDTLRQSGFSVLMDDRAERAGVKFTDSDLIGLPVRVTVGKKAAEGIVEIKVRKTGDVIESSVENVINVIRDLQGTI</sequence>
<evidence type="ECO:0000256" key="2">
    <source>
        <dbReference type="ARBA" id="ARBA00011738"/>
    </source>
</evidence>
<evidence type="ECO:0000259" key="11">
    <source>
        <dbReference type="PROSITE" id="PS50862"/>
    </source>
</evidence>
<dbReference type="CDD" id="cd04334">
    <property type="entry name" value="ProRS-INS"/>
    <property type="match status" value="1"/>
</dbReference>
<evidence type="ECO:0000256" key="5">
    <source>
        <dbReference type="ARBA" id="ARBA00022741"/>
    </source>
</evidence>
<dbReference type="Pfam" id="PF03129">
    <property type="entry name" value="HGTP_anticodon"/>
    <property type="match status" value="1"/>
</dbReference>
<dbReference type="CDD" id="cd00779">
    <property type="entry name" value="ProRS_core_prok"/>
    <property type="match status" value="1"/>
</dbReference>
<evidence type="ECO:0000256" key="8">
    <source>
        <dbReference type="ARBA" id="ARBA00023146"/>
    </source>
</evidence>
<dbReference type="GO" id="GO:0016740">
    <property type="term" value="F:transferase activity"/>
    <property type="evidence" value="ECO:0007669"/>
    <property type="project" value="UniProtKB-ARBA"/>
</dbReference>
<keyword evidence="4 10" id="KW-0436">Ligase</keyword>
<dbReference type="InterPro" id="IPR004154">
    <property type="entry name" value="Anticodon-bd"/>
</dbReference>
<dbReference type="GO" id="GO:0004827">
    <property type="term" value="F:proline-tRNA ligase activity"/>
    <property type="evidence" value="ECO:0007669"/>
    <property type="project" value="UniProtKB-UniRule"/>
</dbReference>
<dbReference type="SUPFAM" id="SSF52954">
    <property type="entry name" value="Class II aaRS ABD-related"/>
    <property type="match status" value="1"/>
</dbReference>
<dbReference type="GO" id="GO:0002161">
    <property type="term" value="F:aminoacyl-tRNA deacylase activity"/>
    <property type="evidence" value="ECO:0007669"/>
    <property type="project" value="InterPro"/>
</dbReference>
<dbReference type="PANTHER" id="PTHR42753:SF2">
    <property type="entry name" value="PROLINE--TRNA LIGASE"/>
    <property type="match status" value="1"/>
</dbReference>
<evidence type="ECO:0000256" key="3">
    <source>
        <dbReference type="ARBA" id="ARBA00022490"/>
    </source>
</evidence>
<evidence type="ECO:0000313" key="12">
    <source>
        <dbReference type="EMBL" id="OAH53797.1"/>
    </source>
</evidence>
<dbReference type="EMBL" id="LQWZ01000035">
    <property type="protein sequence ID" value="OAH53797.1"/>
    <property type="molecule type" value="Genomic_DNA"/>
</dbReference>
<dbReference type="Pfam" id="PF04073">
    <property type="entry name" value="tRNA_edit"/>
    <property type="match status" value="1"/>
</dbReference>
<evidence type="ECO:0000256" key="10">
    <source>
        <dbReference type="HAMAP-Rule" id="MF_01569"/>
    </source>
</evidence>
<evidence type="ECO:0000256" key="7">
    <source>
        <dbReference type="ARBA" id="ARBA00022917"/>
    </source>
</evidence>
<dbReference type="CDD" id="cd00861">
    <property type="entry name" value="ProRS_anticodon_short"/>
    <property type="match status" value="1"/>
</dbReference>
<dbReference type="SUPFAM" id="SSF55681">
    <property type="entry name" value="Class II aaRS and biotin synthetases"/>
    <property type="match status" value="1"/>
</dbReference>
<dbReference type="Proteomes" id="UP000077271">
    <property type="component" value="Unassembled WGS sequence"/>
</dbReference>
<proteinExistence type="inferred from homology"/>
<dbReference type="GO" id="GO:0005524">
    <property type="term" value="F:ATP binding"/>
    <property type="evidence" value="ECO:0007669"/>
    <property type="project" value="UniProtKB-UniRule"/>
</dbReference>
<dbReference type="InterPro" id="IPR036621">
    <property type="entry name" value="Anticodon-bd_dom_sf"/>
</dbReference>
<dbReference type="PANTHER" id="PTHR42753">
    <property type="entry name" value="MITOCHONDRIAL RIBOSOME PROTEIN L39/PROLYL-TRNA LIGASE FAMILY MEMBER"/>
    <property type="match status" value="1"/>
</dbReference>
<keyword evidence="6 10" id="KW-0067">ATP-binding</keyword>
<comment type="subunit">
    <text evidence="2 10">Homodimer.</text>
</comment>
<dbReference type="GO" id="GO:0005829">
    <property type="term" value="C:cytosol"/>
    <property type="evidence" value="ECO:0007669"/>
    <property type="project" value="TreeGrafter"/>
</dbReference>
<dbReference type="Gene3D" id="3.90.960.10">
    <property type="entry name" value="YbaK/aminoacyl-tRNA synthetase-associated domain"/>
    <property type="match status" value="1"/>
</dbReference>
<keyword evidence="8 10" id="KW-0030">Aminoacyl-tRNA synthetase</keyword>
<keyword evidence="5 10" id="KW-0547">Nucleotide-binding</keyword>
<dbReference type="InterPro" id="IPR002316">
    <property type="entry name" value="Pro-tRNA-ligase_IIa"/>
</dbReference>
<dbReference type="InterPro" id="IPR033730">
    <property type="entry name" value="ProRS_core_prok"/>
</dbReference>
<dbReference type="InterPro" id="IPR004500">
    <property type="entry name" value="Pro-tRNA-synth_IIa_bac-type"/>
</dbReference>
<feature type="domain" description="Aminoacyl-transfer RNA synthetases class-II family profile" evidence="11">
    <location>
        <begin position="38"/>
        <end position="465"/>
    </location>
</feature>
<evidence type="ECO:0000256" key="9">
    <source>
        <dbReference type="ARBA" id="ARBA00047671"/>
    </source>
</evidence>
<dbReference type="InterPro" id="IPR002314">
    <property type="entry name" value="aa-tRNA-synt_IIb"/>
</dbReference>
<dbReference type="PROSITE" id="PS50862">
    <property type="entry name" value="AA_TRNA_LIGASE_II"/>
    <property type="match status" value="1"/>
</dbReference>
<dbReference type="InterPro" id="IPR050062">
    <property type="entry name" value="Pro-tRNA_synthetase"/>
</dbReference>
<dbReference type="Pfam" id="PF00587">
    <property type="entry name" value="tRNA-synt_2b"/>
    <property type="match status" value="1"/>
</dbReference>
<comment type="similarity">
    <text evidence="10">Belongs to the class-II aminoacyl-tRNA synthetase family. ProS type 1 subfamily.</text>
</comment>
<dbReference type="InterPro" id="IPR044140">
    <property type="entry name" value="ProRS_anticodon_short"/>
</dbReference>
<dbReference type="AlphaFoldDB" id="A0A177KL01"/>
<comment type="subcellular location">
    <subcellularLocation>
        <location evidence="1 10">Cytoplasm</location>
    </subcellularLocation>
</comment>
<evidence type="ECO:0000313" key="13">
    <source>
        <dbReference type="Proteomes" id="UP000077271"/>
    </source>
</evidence>
<comment type="catalytic activity">
    <reaction evidence="9 10">
        <text>tRNA(Pro) + L-proline + ATP = L-prolyl-tRNA(Pro) + AMP + diphosphate</text>
        <dbReference type="Rhea" id="RHEA:14305"/>
        <dbReference type="Rhea" id="RHEA-COMP:9700"/>
        <dbReference type="Rhea" id="RHEA-COMP:9702"/>
        <dbReference type="ChEBI" id="CHEBI:30616"/>
        <dbReference type="ChEBI" id="CHEBI:33019"/>
        <dbReference type="ChEBI" id="CHEBI:60039"/>
        <dbReference type="ChEBI" id="CHEBI:78442"/>
        <dbReference type="ChEBI" id="CHEBI:78532"/>
        <dbReference type="ChEBI" id="CHEBI:456215"/>
        <dbReference type="EC" id="6.1.1.15"/>
    </reaction>
</comment>
<accession>A0A177KL01</accession>
<dbReference type="Gene3D" id="3.30.930.10">
    <property type="entry name" value="Bira Bifunctional Protein, Domain 2"/>
    <property type="match status" value="2"/>
</dbReference>
<dbReference type="InterPro" id="IPR036754">
    <property type="entry name" value="YbaK/aa-tRNA-synt-asso_dom_sf"/>
</dbReference>
<dbReference type="FunFam" id="3.40.50.800:FF:000011">
    <property type="entry name" value="Proline--tRNA ligase"/>
    <property type="match status" value="1"/>
</dbReference>
<dbReference type="InterPro" id="IPR023717">
    <property type="entry name" value="Pro-tRNA-Synthase_IIa_type1"/>
</dbReference>
<dbReference type="PRINTS" id="PR01046">
    <property type="entry name" value="TRNASYNTHPRO"/>
</dbReference>
<keyword evidence="3 10" id="KW-0963">Cytoplasm</keyword>
<dbReference type="SUPFAM" id="SSF55826">
    <property type="entry name" value="YbaK/ProRS associated domain"/>
    <property type="match status" value="1"/>
</dbReference>
<comment type="function">
    <text evidence="10">Catalyzes the attachment of proline to tRNA(Pro) in a two-step reaction: proline is first activated by ATP to form Pro-AMP and then transferred to the acceptor end of tRNA(Pro). As ProRS can inadvertently accommodate and process non-cognate amino acids such as alanine and cysteine, to avoid such errors it has two additional distinct editing activities against alanine. One activity is designated as 'pretransfer' editing and involves the tRNA(Pro)-independent hydrolysis of activated Ala-AMP. The other activity is designated 'posttransfer' editing and involves deacylation of mischarged Ala-tRNA(Pro). The misacylated Cys-tRNA(Pro) is not edited by ProRS.</text>
</comment>
<organism evidence="12 13">
    <name type="scientific">Domibacillus aminovorans</name>
    <dbReference type="NCBI Taxonomy" id="29332"/>
    <lineage>
        <taxon>Bacteria</taxon>
        <taxon>Bacillati</taxon>
        <taxon>Bacillota</taxon>
        <taxon>Bacilli</taxon>
        <taxon>Bacillales</taxon>
        <taxon>Bacillaceae</taxon>
        <taxon>Domibacillus</taxon>
    </lineage>
</organism>
<dbReference type="GO" id="GO:0140096">
    <property type="term" value="F:catalytic activity, acting on a protein"/>
    <property type="evidence" value="ECO:0007669"/>
    <property type="project" value="UniProtKB-ARBA"/>
</dbReference>
<dbReference type="FunFam" id="3.30.930.10:FF:000062">
    <property type="entry name" value="Proline--tRNA ligase"/>
    <property type="match status" value="1"/>
</dbReference>
<dbReference type="InterPro" id="IPR007214">
    <property type="entry name" value="YbaK/aa-tRNA-synth-assoc-dom"/>
</dbReference>
<evidence type="ECO:0000256" key="6">
    <source>
        <dbReference type="ARBA" id="ARBA00022840"/>
    </source>
</evidence>
<dbReference type="NCBIfam" id="TIGR00409">
    <property type="entry name" value="proS_fam_II"/>
    <property type="match status" value="1"/>
</dbReference>
<evidence type="ECO:0000256" key="4">
    <source>
        <dbReference type="ARBA" id="ARBA00022598"/>
    </source>
</evidence>
<dbReference type="RefSeq" id="WP_018392383.1">
    <property type="nucleotide sequence ID" value="NZ_LQWZ01000035.1"/>
</dbReference>
<dbReference type="InterPro" id="IPR045864">
    <property type="entry name" value="aa-tRNA-synth_II/BPL/LPL"/>
</dbReference>
<dbReference type="OrthoDB" id="9809052at2"/>
<dbReference type="EC" id="6.1.1.15" evidence="10"/>
<comment type="caution">
    <text evidence="12">The sequence shown here is derived from an EMBL/GenBank/DDBJ whole genome shotgun (WGS) entry which is preliminary data.</text>
</comment>
<dbReference type="PIRSF" id="PIRSF001535">
    <property type="entry name" value="ProRS_1"/>
    <property type="match status" value="1"/>
</dbReference>
<evidence type="ECO:0000256" key="1">
    <source>
        <dbReference type="ARBA" id="ARBA00004496"/>
    </source>
</evidence>
<dbReference type="GO" id="GO:0006433">
    <property type="term" value="P:prolyl-tRNA aminoacylation"/>
    <property type="evidence" value="ECO:0007669"/>
    <property type="project" value="UniProtKB-UniRule"/>
</dbReference>
<gene>
    <name evidence="10" type="primary">proS</name>
    <name evidence="12" type="ORF">AWH48_11000</name>
</gene>
<keyword evidence="7 10" id="KW-0648">Protein biosynthesis</keyword>